<comment type="function">
    <text evidence="16">Peptidoglycan polymerase that is essential for cell division.</text>
</comment>
<dbReference type="GO" id="GO:0032153">
    <property type="term" value="C:cell division site"/>
    <property type="evidence" value="ECO:0007669"/>
    <property type="project" value="TreeGrafter"/>
</dbReference>
<evidence type="ECO:0000256" key="16">
    <source>
        <dbReference type="ARBA" id="ARBA00049966"/>
    </source>
</evidence>
<feature type="transmembrane region" description="Helical" evidence="17">
    <location>
        <begin position="20"/>
        <end position="45"/>
    </location>
</feature>
<feature type="transmembrane region" description="Helical" evidence="17">
    <location>
        <begin position="159"/>
        <end position="177"/>
    </location>
</feature>
<dbReference type="InterPro" id="IPR001182">
    <property type="entry name" value="FtsW/RodA"/>
</dbReference>
<evidence type="ECO:0000256" key="5">
    <source>
        <dbReference type="ARBA" id="ARBA00022960"/>
    </source>
</evidence>
<feature type="transmembrane region" description="Helical" evidence="17">
    <location>
        <begin position="127"/>
        <end position="147"/>
    </location>
</feature>
<dbReference type="Pfam" id="PF01098">
    <property type="entry name" value="FTSW_RODA_SPOVE"/>
    <property type="match status" value="1"/>
</dbReference>
<dbReference type="EMBL" id="JAMBQA010000004">
    <property type="protein sequence ID" value="MDG0846295.1"/>
    <property type="molecule type" value="Genomic_DNA"/>
</dbReference>
<evidence type="ECO:0000256" key="4">
    <source>
        <dbReference type="ARBA" id="ARBA00022692"/>
    </source>
</evidence>
<keyword evidence="8 17" id="KW-0472">Membrane</keyword>
<dbReference type="PANTHER" id="PTHR30474:SF2">
    <property type="entry name" value="PEPTIDOGLYCAN GLYCOSYLTRANSFERASE FTSW-RELATED"/>
    <property type="match status" value="1"/>
</dbReference>
<gene>
    <name evidence="18" type="ORF">M4L89_08670</name>
</gene>
<evidence type="ECO:0000256" key="11">
    <source>
        <dbReference type="ARBA" id="ARBA00038053"/>
    </source>
</evidence>
<feature type="transmembrane region" description="Helical" evidence="17">
    <location>
        <begin position="288"/>
        <end position="314"/>
    </location>
</feature>
<feature type="transmembrane region" description="Helical" evidence="17">
    <location>
        <begin position="96"/>
        <end position="115"/>
    </location>
</feature>
<evidence type="ECO:0000256" key="2">
    <source>
        <dbReference type="ARBA" id="ARBA00022676"/>
    </source>
</evidence>
<feature type="transmembrane region" description="Helical" evidence="17">
    <location>
        <begin position="65"/>
        <end position="84"/>
    </location>
</feature>
<dbReference type="PANTHER" id="PTHR30474">
    <property type="entry name" value="CELL CYCLE PROTEIN"/>
    <property type="match status" value="1"/>
</dbReference>
<dbReference type="GO" id="GO:0008955">
    <property type="term" value="F:peptidoglycan glycosyltransferase activity"/>
    <property type="evidence" value="ECO:0007669"/>
    <property type="project" value="UniProtKB-EC"/>
</dbReference>
<keyword evidence="6" id="KW-0573">Peptidoglycan synthesis</keyword>
<dbReference type="RefSeq" id="WP_002507986.1">
    <property type="nucleotide sequence ID" value="NZ_CP013114.1"/>
</dbReference>
<evidence type="ECO:0000313" key="18">
    <source>
        <dbReference type="EMBL" id="MDG0846295.1"/>
    </source>
</evidence>
<feature type="transmembrane region" description="Helical" evidence="17">
    <location>
        <begin position="326"/>
        <end position="344"/>
    </location>
</feature>
<evidence type="ECO:0000256" key="15">
    <source>
        <dbReference type="ARBA" id="ARBA00049902"/>
    </source>
</evidence>
<dbReference type="AlphaFoldDB" id="A0A9X4QZ31"/>
<sequence>MNNIKQFFRYIGRNAKYIDYPLVITYILLCLIGLVMVYSASMVAATKGSLTGGVPVTGTYFYTRQLMYVIMSLILVFFMAFFMNVKFLESIRFQKWMMMIMVALLVATLLVGSNINGSKSWLNLGFMNLQASELLKIAIIVYIPYMIEKKRPKVFKNPKLLTSPIILASFCIALVLLQRDVGQTLLILIIFFSIIFYAGIGVQKSLKYGLMILFGVVIIGGLFLLLGLVPDYLTARFSTLTNPFSNEEGTGYHISNSLIAIGNGGLFGRGLGNSIMKLGYLPEPHTDFIFSIIAEELGLIGCVVVIGLLFFIVYRAFELANKTNSYFYKLVCVGIASYIGSQTFVNLGGISGTIPLTGVPLPFISFGGSSMISLSIAMGLLLITAKQIKIEELRKKKANKINDNVGISRRS</sequence>
<keyword evidence="5" id="KW-0133">Cell shape</keyword>
<comment type="similarity">
    <text evidence="11">Belongs to the SEDS family. FtsW subfamily.</text>
</comment>
<feature type="transmembrane region" description="Helical" evidence="17">
    <location>
        <begin position="183"/>
        <end position="202"/>
    </location>
</feature>
<evidence type="ECO:0000256" key="6">
    <source>
        <dbReference type="ARBA" id="ARBA00022984"/>
    </source>
</evidence>
<keyword evidence="7 17" id="KW-1133">Transmembrane helix</keyword>
<dbReference type="KEGG" id="seqo:SE1039_08700"/>
<evidence type="ECO:0000256" key="10">
    <source>
        <dbReference type="ARBA" id="ARBA00033270"/>
    </source>
</evidence>
<reference evidence="18" key="1">
    <citation type="submission" date="2022-05" db="EMBL/GenBank/DDBJ databases">
        <title>Comparative genomics of Staphylococcus equorum isolates.</title>
        <authorList>
            <person name="Luelf R.H."/>
        </authorList>
    </citation>
    <scope>NUCLEOTIDE SEQUENCE</scope>
    <source>
        <strain evidence="18">TMW 2.2497</strain>
    </source>
</reference>
<comment type="catalytic activity">
    <reaction evidence="15">
        <text>[GlcNAc-(1-&gt;4)-Mur2Ac(oyl-L-Ala-gamma-D-Glu-L-Lys-D-Ala-D-Ala)](n)-di-trans,octa-cis-undecaprenyl diphosphate + beta-D-GlcNAc-(1-&gt;4)-Mur2Ac(oyl-L-Ala-gamma-D-Glu-L-Lys-D-Ala-D-Ala)-di-trans,octa-cis-undecaprenyl diphosphate = [GlcNAc-(1-&gt;4)-Mur2Ac(oyl-L-Ala-gamma-D-Glu-L-Lys-D-Ala-D-Ala)](n+1)-di-trans,octa-cis-undecaprenyl diphosphate + di-trans,octa-cis-undecaprenyl diphosphate + H(+)</text>
        <dbReference type="Rhea" id="RHEA:23708"/>
        <dbReference type="Rhea" id="RHEA-COMP:9602"/>
        <dbReference type="Rhea" id="RHEA-COMP:9603"/>
        <dbReference type="ChEBI" id="CHEBI:15378"/>
        <dbReference type="ChEBI" id="CHEBI:58405"/>
        <dbReference type="ChEBI" id="CHEBI:60033"/>
        <dbReference type="ChEBI" id="CHEBI:78435"/>
        <dbReference type="EC" id="2.4.99.28"/>
    </reaction>
</comment>
<comment type="subcellular location">
    <subcellularLocation>
        <location evidence="1">Membrane</location>
        <topology evidence="1">Multi-pass membrane protein</topology>
    </subcellularLocation>
</comment>
<dbReference type="Proteomes" id="UP001152422">
    <property type="component" value="Unassembled WGS sequence"/>
</dbReference>
<evidence type="ECO:0000256" key="3">
    <source>
        <dbReference type="ARBA" id="ARBA00022679"/>
    </source>
</evidence>
<dbReference type="GO" id="GO:0051301">
    <property type="term" value="P:cell division"/>
    <property type="evidence" value="ECO:0007669"/>
    <property type="project" value="InterPro"/>
</dbReference>
<dbReference type="GO" id="GO:0015648">
    <property type="term" value="F:lipid-linked peptidoglycan transporter activity"/>
    <property type="evidence" value="ECO:0007669"/>
    <property type="project" value="TreeGrafter"/>
</dbReference>
<dbReference type="GO" id="GO:0005886">
    <property type="term" value="C:plasma membrane"/>
    <property type="evidence" value="ECO:0007669"/>
    <property type="project" value="TreeGrafter"/>
</dbReference>
<evidence type="ECO:0000256" key="13">
    <source>
        <dbReference type="ARBA" id="ARBA00041418"/>
    </source>
</evidence>
<evidence type="ECO:0000256" key="9">
    <source>
        <dbReference type="ARBA" id="ARBA00032370"/>
    </source>
</evidence>
<accession>A0A9X4QZ31</accession>
<evidence type="ECO:0000256" key="8">
    <source>
        <dbReference type="ARBA" id="ARBA00023136"/>
    </source>
</evidence>
<evidence type="ECO:0000256" key="14">
    <source>
        <dbReference type="ARBA" id="ARBA00044770"/>
    </source>
</evidence>
<dbReference type="GO" id="GO:0008360">
    <property type="term" value="P:regulation of cell shape"/>
    <property type="evidence" value="ECO:0007669"/>
    <property type="project" value="UniProtKB-KW"/>
</dbReference>
<evidence type="ECO:0000256" key="1">
    <source>
        <dbReference type="ARBA" id="ARBA00004141"/>
    </source>
</evidence>
<keyword evidence="19" id="KW-1185">Reference proteome</keyword>
<protein>
    <recommendedName>
        <fullName evidence="12">Probable peptidoglycan glycosyltransferase FtsW</fullName>
        <ecNumber evidence="14">2.4.99.28</ecNumber>
    </recommendedName>
    <alternativeName>
        <fullName evidence="13">Cell division protein FtsW</fullName>
    </alternativeName>
    <alternativeName>
        <fullName evidence="10">Cell wall polymerase</fullName>
    </alternativeName>
    <alternativeName>
        <fullName evidence="9">Peptidoglycan polymerase</fullName>
    </alternativeName>
</protein>
<evidence type="ECO:0000256" key="7">
    <source>
        <dbReference type="ARBA" id="ARBA00022989"/>
    </source>
</evidence>
<feature type="transmembrane region" description="Helical" evidence="17">
    <location>
        <begin position="364"/>
        <end position="385"/>
    </location>
</feature>
<comment type="caution">
    <text evidence="18">The sequence shown here is derived from an EMBL/GenBank/DDBJ whole genome shotgun (WGS) entry which is preliminary data.</text>
</comment>
<evidence type="ECO:0000313" key="19">
    <source>
        <dbReference type="Proteomes" id="UP001152422"/>
    </source>
</evidence>
<proteinExistence type="inferred from homology"/>
<evidence type="ECO:0000256" key="12">
    <source>
        <dbReference type="ARBA" id="ARBA00041185"/>
    </source>
</evidence>
<organism evidence="18 19">
    <name type="scientific">Staphylococcus equorum</name>
    <dbReference type="NCBI Taxonomy" id="246432"/>
    <lineage>
        <taxon>Bacteria</taxon>
        <taxon>Bacillati</taxon>
        <taxon>Bacillota</taxon>
        <taxon>Bacilli</taxon>
        <taxon>Bacillales</taxon>
        <taxon>Staphylococcaceae</taxon>
        <taxon>Staphylococcus</taxon>
    </lineage>
</organism>
<keyword evidence="3" id="KW-0808">Transferase</keyword>
<evidence type="ECO:0000256" key="17">
    <source>
        <dbReference type="SAM" id="Phobius"/>
    </source>
</evidence>
<keyword evidence="2" id="KW-0328">Glycosyltransferase</keyword>
<keyword evidence="4 17" id="KW-0812">Transmembrane</keyword>
<feature type="transmembrane region" description="Helical" evidence="17">
    <location>
        <begin position="209"/>
        <end position="229"/>
    </location>
</feature>
<dbReference type="EC" id="2.4.99.28" evidence="14"/>
<dbReference type="GO" id="GO:0009252">
    <property type="term" value="P:peptidoglycan biosynthetic process"/>
    <property type="evidence" value="ECO:0007669"/>
    <property type="project" value="UniProtKB-KW"/>
</dbReference>
<name>A0A9X4QZ31_9STAP</name>